<dbReference type="AlphaFoldDB" id="A0A3R7H3W9"/>
<dbReference type="Gene3D" id="2.60.120.10">
    <property type="entry name" value="Jelly Rolls"/>
    <property type="match status" value="1"/>
</dbReference>
<dbReference type="Gene3D" id="1.10.10.10">
    <property type="entry name" value="Winged helix-like DNA-binding domain superfamily/Winged helix DNA-binding domain"/>
    <property type="match status" value="1"/>
</dbReference>
<accession>A0A3R7H3W9</accession>
<protein>
    <submittedName>
        <fullName evidence="6">Crp/Fnr family transcriptional regulator</fullName>
    </submittedName>
</protein>
<dbReference type="GO" id="GO:0005829">
    <property type="term" value="C:cytosol"/>
    <property type="evidence" value="ECO:0007669"/>
    <property type="project" value="TreeGrafter"/>
</dbReference>
<dbReference type="RefSeq" id="WP_094435337.1">
    <property type="nucleotide sequence ID" value="NZ_AP024172.1"/>
</dbReference>
<dbReference type="SMART" id="SM00419">
    <property type="entry name" value="HTH_CRP"/>
    <property type="match status" value="1"/>
</dbReference>
<keyword evidence="2" id="KW-0238">DNA-binding</keyword>
<reference evidence="6 7" key="1">
    <citation type="submission" date="2018-09" db="EMBL/GenBank/DDBJ databases">
        <title>Genome comparison of Alicycliphilus sp. BQ1, a polyurethanolytic bacterium, with its closest phylogenetic relatives Alicycliphilus denitrificans BC and K601, unable to attack polyurethane.</title>
        <authorList>
            <person name="Loza-Tavera H."/>
            <person name="Lozano L."/>
            <person name="Cevallos M."/>
            <person name="Maya-Lucas O."/>
            <person name="Garcia-Mena J."/>
            <person name="Hernandez J."/>
        </authorList>
    </citation>
    <scope>NUCLEOTIDE SEQUENCE [LARGE SCALE GENOMIC DNA]</scope>
    <source>
        <strain evidence="6 7">BQ1</strain>
    </source>
</reference>
<evidence type="ECO:0000259" key="5">
    <source>
        <dbReference type="PROSITE" id="PS51063"/>
    </source>
</evidence>
<dbReference type="InterPro" id="IPR036390">
    <property type="entry name" value="WH_DNA-bd_sf"/>
</dbReference>
<evidence type="ECO:0000256" key="2">
    <source>
        <dbReference type="ARBA" id="ARBA00023125"/>
    </source>
</evidence>
<evidence type="ECO:0000256" key="3">
    <source>
        <dbReference type="ARBA" id="ARBA00023163"/>
    </source>
</evidence>
<dbReference type="InterPro" id="IPR012318">
    <property type="entry name" value="HTH_CRP"/>
</dbReference>
<gene>
    <name evidence="6" type="ORF">CE154_003935</name>
</gene>
<dbReference type="Pfam" id="PF13545">
    <property type="entry name" value="HTH_Crp_2"/>
    <property type="match status" value="1"/>
</dbReference>
<dbReference type="EMBL" id="NKDB02000001">
    <property type="protein sequence ID" value="RKJ98906.1"/>
    <property type="molecule type" value="Genomic_DNA"/>
</dbReference>
<dbReference type="Pfam" id="PF00027">
    <property type="entry name" value="cNMP_binding"/>
    <property type="match status" value="1"/>
</dbReference>
<dbReference type="InterPro" id="IPR050397">
    <property type="entry name" value="Env_Response_Regulators"/>
</dbReference>
<dbReference type="InterPro" id="IPR014710">
    <property type="entry name" value="RmlC-like_jellyroll"/>
</dbReference>
<dbReference type="PANTHER" id="PTHR24567:SF74">
    <property type="entry name" value="HTH-TYPE TRANSCRIPTIONAL REGULATOR ARCR"/>
    <property type="match status" value="1"/>
</dbReference>
<evidence type="ECO:0000256" key="1">
    <source>
        <dbReference type="ARBA" id="ARBA00023015"/>
    </source>
</evidence>
<dbReference type="GO" id="GO:0003677">
    <property type="term" value="F:DNA binding"/>
    <property type="evidence" value="ECO:0007669"/>
    <property type="project" value="UniProtKB-KW"/>
</dbReference>
<comment type="caution">
    <text evidence="6">The sequence shown here is derived from an EMBL/GenBank/DDBJ whole genome shotgun (WGS) entry which is preliminary data.</text>
</comment>
<dbReference type="Proteomes" id="UP000216225">
    <property type="component" value="Unassembled WGS sequence"/>
</dbReference>
<organism evidence="6 7">
    <name type="scientific">Alicycliphilus denitrificans</name>
    <dbReference type="NCBI Taxonomy" id="179636"/>
    <lineage>
        <taxon>Bacteria</taxon>
        <taxon>Pseudomonadati</taxon>
        <taxon>Pseudomonadota</taxon>
        <taxon>Betaproteobacteria</taxon>
        <taxon>Burkholderiales</taxon>
        <taxon>Comamonadaceae</taxon>
        <taxon>Alicycliphilus</taxon>
    </lineage>
</organism>
<feature type="domain" description="HTH crp-type" evidence="5">
    <location>
        <begin position="163"/>
        <end position="230"/>
    </location>
</feature>
<name>A0A3R7H3W9_9BURK</name>
<dbReference type="CDD" id="cd00038">
    <property type="entry name" value="CAP_ED"/>
    <property type="match status" value="1"/>
</dbReference>
<keyword evidence="3" id="KW-0804">Transcription</keyword>
<sequence>MTFINVPAGHVAAADCARVQALLAANPLLSGAPEAALAELAQHARLRSHGDGQTLFFEGDAASHCLLVESGAVEVLRFAACGDERMLHRFGAGDLVAEAAMFMPHGLYPMTARAAGPTRVWRLPRTAVRAACERHPALALRLLEALSLRLYRRVNEVDWLTRSNTPQRLATYVLALAGSQGERIELPTSQRQLAARLGVRAETLSRLLAQWQARGWIRGESRSWRLCDSNALRRLVPPGADPF</sequence>
<dbReference type="InterPro" id="IPR018490">
    <property type="entry name" value="cNMP-bd_dom_sf"/>
</dbReference>
<dbReference type="PROSITE" id="PS51063">
    <property type="entry name" value="HTH_CRP_2"/>
    <property type="match status" value="1"/>
</dbReference>
<feature type="domain" description="Cyclic nucleotide-binding" evidence="4">
    <location>
        <begin position="28"/>
        <end position="129"/>
    </location>
</feature>
<dbReference type="InterPro" id="IPR036388">
    <property type="entry name" value="WH-like_DNA-bd_sf"/>
</dbReference>
<dbReference type="SUPFAM" id="SSF51206">
    <property type="entry name" value="cAMP-binding domain-like"/>
    <property type="match status" value="1"/>
</dbReference>
<evidence type="ECO:0000259" key="4">
    <source>
        <dbReference type="PROSITE" id="PS50042"/>
    </source>
</evidence>
<keyword evidence="1" id="KW-0805">Transcription regulation</keyword>
<dbReference type="SUPFAM" id="SSF46785">
    <property type="entry name" value="Winged helix' DNA-binding domain"/>
    <property type="match status" value="1"/>
</dbReference>
<proteinExistence type="predicted"/>
<dbReference type="SMART" id="SM00100">
    <property type="entry name" value="cNMP"/>
    <property type="match status" value="1"/>
</dbReference>
<dbReference type="InterPro" id="IPR000595">
    <property type="entry name" value="cNMP-bd_dom"/>
</dbReference>
<evidence type="ECO:0000313" key="7">
    <source>
        <dbReference type="Proteomes" id="UP000216225"/>
    </source>
</evidence>
<dbReference type="PANTHER" id="PTHR24567">
    <property type="entry name" value="CRP FAMILY TRANSCRIPTIONAL REGULATORY PROTEIN"/>
    <property type="match status" value="1"/>
</dbReference>
<dbReference type="PROSITE" id="PS50042">
    <property type="entry name" value="CNMP_BINDING_3"/>
    <property type="match status" value="1"/>
</dbReference>
<evidence type="ECO:0000313" key="6">
    <source>
        <dbReference type="EMBL" id="RKJ98906.1"/>
    </source>
</evidence>
<dbReference type="GO" id="GO:0003700">
    <property type="term" value="F:DNA-binding transcription factor activity"/>
    <property type="evidence" value="ECO:0007669"/>
    <property type="project" value="TreeGrafter"/>
</dbReference>